<organism evidence="1 2">
    <name type="scientific">Geodia barretti</name>
    <name type="common">Barrett's horny sponge</name>
    <dbReference type="NCBI Taxonomy" id="519541"/>
    <lineage>
        <taxon>Eukaryota</taxon>
        <taxon>Metazoa</taxon>
        <taxon>Porifera</taxon>
        <taxon>Demospongiae</taxon>
        <taxon>Heteroscleromorpha</taxon>
        <taxon>Tetractinellida</taxon>
        <taxon>Astrophorina</taxon>
        <taxon>Geodiidae</taxon>
        <taxon>Geodia</taxon>
    </lineage>
</organism>
<name>A0AA35XLE5_GEOBA</name>
<comment type="caution">
    <text evidence="1">The sequence shown here is derived from an EMBL/GenBank/DDBJ whole genome shotgun (WGS) entry which is preliminary data.</text>
</comment>
<evidence type="ECO:0000313" key="2">
    <source>
        <dbReference type="Proteomes" id="UP001174909"/>
    </source>
</evidence>
<dbReference type="AlphaFoldDB" id="A0AA35XLE5"/>
<accession>A0AA35XLE5</accession>
<keyword evidence="2" id="KW-1185">Reference proteome</keyword>
<dbReference type="EMBL" id="CASHTH010004382">
    <property type="protein sequence ID" value="CAI8056650.1"/>
    <property type="molecule type" value="Genomic_DNA"/>
</dbReference>
<evidence type="ECO:0000313" key="1">
    <source>
        <dbReference type="EMBL" id="CAI8056650.1"/>
    </source>
</evidence>
<reference evidence="1" key="1">
    <citation type="submission" date="2023-03" db="EMBL/GenBank/DDBJ databases">
        <authorList>
            <person name="Steffen K."/>
            <person name="Cardenas P."/>
        </authorList>
    </citation>
    <scope>NUCLEOTIDE SEQUENCE</scope>
</reference>
<sequence>MPTYRVCLGDNNSPLVSLYIQQWVETGPAVNVGWLLARVNPLCPLEILSLDVAEQPVATAPANQMLSLSPSSLELIDTCITELQSLCNHTSS</sequence>
<dbReference type="Proteomes" id="UP001174909">
    <property type="component" value="Unassembled WGS sequence"/>
</dbReference>
<protein>
    <submittedName>
        <fullName evidence="1">Uncharacterized protein</fullName>
    </submittedName>
</protein>
<proteinExistence type="predicted"/>
<gene>
    <name evidence="1" type="ORF">GBAR_LOCUS30874</name>
</gene>